<keyword evidence="2" id="KW-0808">Transferase</keyword>
<dbReference type="InterPro" id="IPR011009">
    <property type="entry name" value="Kinase-like_dom_sf"/>
</dbReference>
<keyword evidence="10" id="KW-1185">Reference proteome</keyword>
<dbReference type="InterPro" id="IPR000719">
    <property type="entry name" value="Prot_kinase_dom"/>
</dbReference>
<feature type="binding site" evidence="6">
    <location>
        <position position="115"/>
    </location>
    <ligand>
        <name>ATP</name>
        <dbReference type="ChEBI" id="CHEBI:30616"/>
    </ligand>
</feature>
<evidence type="ECO:0000313" key="9">
    <source>
        <dbReference type="EMBL" id="GLI65715.1"/>
    </source>
</evidence>
<comment type="caution">
    <text evidence="9">The sequence shown here is derived from an EMBL/GenBank/DDBJ whole genome shotgun (WGS) entry which is preliminary data.</text>
</comment>
<dbReference type="EMBL" id="BSDZ01000025">
    <property type="protein sequence ID" value="GLI65715.1"/>
    <property type="molecule type" value="Genomic_DNA"/>
</dbReference>
<evidence type="ECO:0000256" key="1">
    <source>
        <dbReference type="ARBA" id="ARBA00022527"/>
    </source>
</evidence>
<name>A0ABQ5S719_9CHLO</name>
<evidence type="ECO:0000256" key="7">
    <source>
        <dbReference type="SAM" id="MobiDB-lite"/>
    </source>
</evidence>
<dbReference type="Gene3D" id="1.10.510.10">
    <property type="entry name" value="Transferase(Phosphotransferase) domain 1"/>
    <property type="match status" value="1"/>
</dbReference>
<sequence length="515" mass="56153">MRTTPLRPQLRREQPLISTDDGCTLSLYYRPMSTPARPRVGVALQRSVPSKCGVQVRSCAVATPERHHTLYRSELGYRTDFAEQYSLLDIIGKGNFGTVWLAASHQDPLYKVAVKVVPKSRTDRSHEESLECIRREVSMWGCLSGDSRYVAELLGLYEDGQNVYLVQQLCQGGDLLEALKEGPLPEACCAAIMWCVLSAIRDCHDHDLALIDVKPQNFLLTAAAVSSGERKGQDTGCGVRHLRLQDQIGPGASGPCVVACDFGCSLSYTELMRGAKRAGSPVFFAPEQFTSNYSLVVDEWAAGVMLYLLLSGRYPFWDCKREDLDKKLPAYQVMLAVCSAPIAFSGPEWYDISRDARDLLSQLLDRNPVTRLTADRALRHPWFVRWMKAAESNDVGENASGAVRQSPQRLWTTSSRAGTDDSKRRHRAQAVTGAKTVGCCGGPTDAIITAQLEQPALGPTLASCCGGSNIVPLLTSPVYMPLPVGVTATAAMVMNVAGSDDEDAPGCSVAHLHQA</sequence>
<dbReference type="Pfam" id="PF00069">
    <property type="entry name" value="Pkinase"/>
    <property type="match status" value="1"/>
</dbReference>
<accession>A0ABQ5S719</accession>
<protein>
    <recommendedName>
        <fullName evidence="8">Protein kinase domain-containing protein</fullName>
    </recommendedName>
</protein>
<keyword evidence="5 6" id="KW-0067">ATP-binding</keyword>
<evidence type="ECO:0000256" key="5">
    <source>
        <dbReference type="ARBA" id="ARBA00022840"/>
    </source>
</evidence>
<keyword evidence="3 6" id="KW-0547">Nucleotide-binding</keyword>
<dbReference type="InterPro" id="IPR050205">
    <property type="entry name" value="CDPK_Ser/Thr_kinases"/>
</dbReference>
<gene>
    <name evidence="9" type="ORF">VaNZ11_009310</name>
</gene>
<feature type="compositionally biased region" description="Polar residues" evidence="7">
    <location>
        <begin position="403"/>
        <end position="417"/>
    </location>
</feature>
<evidence type="ECO:0000313" key="10">
    <source>
        <dbReference type="Proteomes" id="UP001165090"/>
    </source>
</evidence>
<dbReference type="Gene3D" id="3.30.200.20">
    <property type="entry name" value="Phosphorylase Kinase, domain 1"/>
    <property type="match status" value="1"/>
</dbReference>
<evidence type="ECO:0000256" key="2">
    <source>
        <dbReference type="ARBA" id="ARBA00022679"/>
    </source>
</evidence>
<keyword evidence="1" id="KW-0723">Serine/threonine-protein kinase</keyword>
<evidence type="ECO:0000256" key="3">
    <source>
        <dbReference type="ARBA" id="ARBA00022741"/>
    </source>
</evidence>
<dbReference type="Proteomes" id="UP001165090">
    <property type="component" value="Unassembled WGS sequence"/>
</dbReference>
<dbReference type="PANTHER" id="PTHR24349">
    <property type="entry name" value="SERINE/THREONINE-PROTEIN KINASE"/>
    <property type="match status" value="1"/>
</dbReference>
<dbReference type="PROSITE" id="PS00107">
    <property type="entry name" value="PROTEIN_KINASE_ATP"/>
    <property type="match status" value="1"/>
</dbReference>
<keyword evidence="4" id="KW-0418">Kinase</keyword>
<evidence type="ECO:0000256" key="6">
    <source>
        <dbReference type="PROSITE-ProRule" id="PRU10141"/>
    </source>
</evidence>
<feature type="region of interest" description="Disordered" evidence="7">
    <location>
        <begin position="396"/>
        <end position="423"/>
    </location>
</feature>
<evidence type="ECO:0000256" key="4">
    <source>
        <dbReference type="ARBA" id="ARBA00022777"/>
    </source>
</evidence>
<dbReference type="SMART" id="SM00220">
    <property type="entry name" value="S_TKc"/>
    <property type="match status" value="1"/>
</dbReference>
<reference evidence="9 10" key="1">
    <citation type="journal article" date="2023" name="IScience">
        <title>Expanded male sex-determining region conserved during the evolution of homothallism in the green alga Volvox.</title>
        <authorList>
            <person name="Yamamoto K."/>
            <person name="Matsuzaki R."/>
            <person name="Mahakham W."/>
            <person name="Heman W."/>
            <person name="Sekimoto H."/>
            <person name="Kawachi M."/>
            <person name="Minakuchi Y."/>
            <person name="Toyoda A."/>
            <person name="Nozaki H."/>
        </authorList>
    </citation>
    <scope>NUCLEOTIDE SEQUENCE [LARGE SCALE GENOMIC DNA]</scope>
    <source>
        <strain evidence="9 10">NIES-4468</strain>
    </source>
</reference>
<dbReference type="InterPro" id="IPR017441">
    <property type="entry name" value="Protein_kinase_ATP_BS"/>
</dbReference>
<proteinExistence type="predicted"/>
<evidence type="ECO:0000259" key="8">
    <source>
        <dbReference type="PROSITE" id="PS50011"/>
    </source>
</evidence>
<feature type="domain" description="Protein kinase" evidence="8">
    <location>
        <begin position="85"/>
        <end position="383"/>
    </location>
</feature>
<dbReference type="PROSITE" id="PS50011">
    <property type="entry name" value="PROTEIN_KINASE_DOM"/>
    <property type="match status" value="1"/>
</dbReference>
<dbReference type="SUPFAM" id="SSF56112">
    <property type="entry name" value="Protein kinase-like (PK-like)"/>
    <property type="match status" value="1"/>
</dbReference>
<organism evidence="9 10">
    <name type="scientific">Volvox africanus</name>
    <dbReference type="NCBI Taxonomy" id="51714"/>
    <lineage>
        <taxon>Eukaryota</taxon>
        <taxon>Viridiplantae</taxon>
        <taxon>Chlorophyta</taxon>
        <taxon>core chlorophytes</taxon>
        <taxon>Chlorophyceae</taxon>
        <taxon>CS clade</taxon>
        <taxon>Chlamydomonadales</taxon>
        <taxon>Volvocaceae</taxon>
        <taxon>Volvox</taxon>
    </lineage>
</organism>